<organism evidence="1 2">
    <name type="scientific">Streptomyces ipomoeae 91-03</name>
    <dbReference type="NCBI Taxonomy" id="698759"/>
    <lineage>
        <taxon>Bacteria</taxon>
        <taxon>Bacillati</taxon>
        <taxon>Actinomycetota</taxon>
        <taxon>Actinomycetes</taxon>
        <taxon>Kitasatosporales</taxon>
        <taxon>Streptomycetaceae</taxon>
        <taxon>Streptomyces</taxon>
    </lineage>
</organism>
<evidence type="ECO:0000313" key="2">
    <source>
        <dbReference type="Proteomes" id="UP000010411"/>
    </source>
</evidence>
<evidence type="ECO:0000313" key="1">
    <source>
        <dbReference type="EMBL" id="EKX61395.1"/>
    </source>
</evidence>
<sequence>MSGPGRSPSAIACSCCPRAAFRADVRVDAMGRLVGDPCRFRDEWPGPFGPRSAE</sequence>
<proteinExistence type="predicted"/>
<name>L1KLP0_9ACTN</name>
<gene>
    <name evidence="1" type="ORF">STRIP9103_09155</name>
</gene>
<comment type="caution">
    <text evidence="1">The sequence shown here is derived from an EMBL/GenBank/DDBJ whole genome shotgun (WGS) entry which is preliminary data.</text>
</comment>
<dbReference type="Proteomes" id="UP000010411">
    <property type="component" value="Unassembled WGS sequence"/>
</dbReference>
<dbReference type="AlphaFoldDB" id="L1KLP0"/>
<keyword evidence="2" id="KW-1185">Reference proteome</keyword>
<reference evidence="1 2" key="1">
    <citation type="submission" date="2012-11" db="EMBL/GenBank/DDBJ databases">
        <authorList>
            <person name="Huguet-Tapia J.C."/>
            <person name="Durkin A.S."/>
            <person name="Pettis G.S."/>
            <person name="Badger J.H."/>
        </authorList>
    </citation>
    <scope>NUCLEOTIDE SEQUENCE [LARGE SCALE GENOMIC DNA]</scope>
    <source>
        <strain evidence="1 2">91-03</strain>
    </source>
</reference>
<protein>
    <submittedName>
        <fullName evidence="1">Uncharacterized protein</fullName>
    </submittedName>
</protein>
<accession>L1KLP0</accession>
<dbReference type="EMBL" id="AEJC01000599">
    <property type="protein sequence ID" value="EKX61395.1"/>
    <property type="molecule type" value="Genomic_DNA"/>
</dbReference>